<dbReference type="PANTHER" id="PTHR24173">
    <property type="entry name" value="ANKYRIN REPEAT CONTAINING"/>
    <property type="match status" value="1"/>
</dbReference>
<dbReference type="PROSITE" id="PS50297">
    <property type="entry name" value="ANK_REP_REGION"/>
    <property type="match status" value="2"/>
</dbReference>
<dbReference type="Gene3D" id="1.25.40.20">
    <property type="entry name" value="Ankyrin repeat-containing domain"/>
    <property type="match status" value="2"/>
</dbReference>
<dbReference type="PRINTS" id="PR01415">
    <property type="entry name" value="ANKYRIN"/>
</dbReference>
<feature type="repeat" description="ANK" evidence="3">
    <location>
        <begin position="164"/>
        <end position="196"/>
    </location>
</feature>
<feature type="repeat" description="ANK" evidence="3">
    <location>
        <begin position="97"/>
        <end position="129"/>
    </location>
</feature>
<dbReference type="AlphaFoldDB" id="A0A2I1GC39"/>
<dbReference type="PANTHER" id="PTHR24173:SF74">
    <property type="entry name" value="ANKYRIN REPEAT DOMAIN-CONTAINING PROTEIN 16"/>
    <property type="match status" value="1"/>
</dbReference>
<protein>
    <submittedName>
        <fullName evidence="4">Ankyrin</fullName>
    </submittedName>
</protein>
<evidence type="ECO:0000313" key="4">
    <source>
        <dbReference type="EMBL" id="PKY44151.1"/>
    </source>
</evidence>
<comment type="caution">
    <text evidence="4">The sequence shown here is derived from an EMBL/GenBank/DDBJ whole genome shotgun (WGS) entry which is preliminary data.</text>
</comment>
<keyword evidence="5" id="KW-1185">Reference proteome</keyword>
<evidence type="ECO:0000256" key="3">
    <source>
        <dbReference type="PROSITE-ProRule" id="PRU00023"/>
    </source>
</evidence>
<keyword evidence="2 3" id="KW-0040">ANK repeat</keyword>
<keyword evidence="1" id="KW-0677">Repeat</keyword>
<sequence>MQTDEITSAESVSSTVVPSTTDEDIRRTIYDVIIQNDVKELTAILTDIVNFDVNKPLSEKEGDNKNALMIASSLDCYDIVKYLLTDNNIDINLQDNFGETALFLASALGNAKIVKLLLRNNANPNICNNENVTPLIVSSYNGHNDTVKALLEKGDVNINYQDNLCKTALSFAAHEGQPLIVELLLKNGADVNIADKVYRKSFEFFFFFF</sequence>
<dbReference type="SMART" id="SM00248">
    <property type="entry name" value="ANK"/>
    <property type="match status" value="4"/>
</dbReference>
<dbReference type="PROSITE" id="PS50088">
    <property type="entry name" value="ANK_REPEAT"/>
    <property type="match status" value="2"/>
</dbReference>
<evidence type="ECO:0000313" key="5">
    <source>
        <dbReference type="Proteomes" id="UP000234323"/>
    </source>
</evidence>
<dbReference type="VEuPathDB" id="FungiDB:FUN_019788"/>
<accession>A0A2I1GC39</accession>
<dbReference type="Proteomes" id="UP000234323">
    <property type="component" value="Unassembled WGS sequence"/>
</dbReference>
<dbReference type="InterPro" id="IPR002110">
    <property type="entry name" value="Ankyrin_rpt"/>
</dbReference>
<dbReference type="EMBL" id="LLXI01000301">
    <property type="protein sequence ID" value="PKY44151.1"/>
    <property type="molecule type" value="Genomic_DNA"/>
</dbReference>
<gene>
    <name evidence="4" type="ORF">RhiirA4_317682</name>
</gene>
<dbReference type="VEuPathDB" id="FungiDB:RhiirA1_313953"/>
<dbReference type="Pfam" id="PF12796">
    <property type="entry name" value="Ank_2"/>
    <property type="match status" value="1"/>
</dbReference>
<evidence type="ECO:0000256" key="1">
    <source>
        <dbReference type="ARBA" id="ARBA00022737"/>
    </source>
</evidence>
<evidence type="ECO:0000256" key="2">
    <source>
        <dbReference type="ARBA" id="ARBA00023043"/>
    </source>
</evidence>
<proteinExistence type="predicted"/>
<dbReference type="VEuPathDB" id="FungiDB:RhiirFUN_018683"/>
<dbReference type="SUPFAM" id="SSF48403">
    <property type="entry name" value="Ankyrin repeat"/>
    <property type="match status" value="1"/>
</dbReference>
<dbReference type="InterPro" id="IPR036770">
    <property type="entry name" value="Ankyrin_rpt-contain_sf"/>
</dbReference>
<name>A0A2I1GC39_9GLOM</name>
<dbReference type="Pfam" id="PF00023">
    <property type="entry name" value="Ank"/>
    <property type="match status" value="1"/>
</dbReference>
<reference evidence="4 5" key="1">
    <citation type="submission" date="2015-10" db="EMBL/GenBank/DDBJ databases">
        <title>Genome analyses suggest a sexual origin of heterokaryosis in a supposedly ancient asexual fungus.</title>
        <authorList>
            <person name="Ropars J."/>
            <person name="Sedzielewska K."/>
            <person name="Noel J."/>
            <person name="Charron P."/>
            <person name="Farinelli L."/>
            <person name="Marton T."/>
            <person name="Kruger M."/>
            <person name="Pelin A."/>
            <person name="Brachmann A."/>
            <person name="Corradi N."/>
        </authorList>
    </citation>
    <scope>NUCLEOTIDE SEQUENCE [LARGE SCALE GENOMIC DNA]</scope>
    <source>
        <strain evidence="4 5">A4</strain>
    </source>
</reference>
<organism evidence="4 5">
    <name type="scientific">Rhizophagus irregularis</name>
    <dbReference type="NCBI Taxonomy" id="588596"/>
    <lineage>
        <taxon>Eukaryota</taxon>
        <taxon>Fungi</taxon>
        <taxon>Fungi incertae sedis</taxon>
        <taxon>Mucoromycota</taxon>
        <taxon>Glomeromycotina</taxon>
        <taxon>Glomeromycetes</taxon>
        <taxon>Glomerales</taxon>
        <taxon>Glomeraceae</taxon>
        <taxon>Rhizophagus</taxon>
    </lineage>
</organism>